<dbReference type="RefSeq" id="WP_258398300.1">
    <property type="nucleotide sequence ID" value="NZ_PYAA01000017.1"/>
</dbReference>
<proteinExistence type="predicted"/>
<name>A0A328N4K0_9ACTN</name>
<sequence length="42" mass="4944">MKRRITRARVSRKGTVELVFLPTYSSWLNWIEAELGTVPYFA</sequence>
<evidence type="ECO:0008006" key="3">
    <source>
        <dbReference type="Google" id="ProtNLM"/>
    </source>
</evidence>
<organism evidence="1 2">
    <name type="scientific">Micromonospora noduli</name>
    <dbReference type="NCBI Taxonomy" id="709876"/>
    <lineage>
        <taxon>Bacteria</taxon>
        <taxon>Bacillati</taxon>
        <taxon>Actinomycetota</taxon>
        <taxon>Actinomycetes</taxon>
        <taxon>Micromonosporales</taxon>
        <taxon>Micromonosporaceae</taxon>
        <taxon>Micromonospora</taxon>
    </lineage>
</organism>
<reference evidence="1 2" key="1">
    <citation type="submission" date="2018-03" db="EMBL/GenBank/DDBJ databases">
        <title>Defining the species Micromonospora saelicesensis and Micromonospora noduli under the framework of genomics.</title>
        <authorList>
            <person name="Riesco R."/>
            <person name="Trujillo M.E."/>
        </authorList>
    </citation>
    <scope>NUCLEOTIDE SEQUENCE [LARGE SCALE GENOMIC DNA]</scope>
    <source>
        <strain evidence="1 2">LAH08</strain>
    </source>
</reference>
<protein>
    <recommendedName>
        <fullName evidence="3">Tc1-like transposase DDE domain-containing protein</fullName>
    </recommendedName>
</protein>
<dbReference type="AlphaFoldDB" id="A0A328N4K0"/>
<evidence type="ECO:0000313" key="1">
    <source>
        <dbReference type="EMBL" id="RAO00783.1"/>
    </source>
</evidence>
<dbReference type="Proteomes" id="UP000248966">
    <property type="component" value="Unassembled WGS sequence"/>
</dbReference>
<gene>
    <name evidence="1" type="ORF">LAH08_03036</name>
</gene>
<accession>A0A328N4K0</accession>
<comment type="caution">
    <text evidence="1">The sequence shown here is derived from an EMBL/GenBank/DDBJ whole genome shotgun (WGS) entry which is preliminary data.</text>
</comment>
<evidence type="ECO:0000313" key="2">
    <source>
        <dbReference type="Proteomes" id="UP000248966"/>
    </source>
</evidence>
<dbReference type="EMBL" id="PYAA01000017">
    <property type="protein sequence ID" value="RAO00783.1"/>
    <property type="molecule type" value="Genomic_DNA"/>
</dbReference>